<organism evidence="2 3">
    <name type="scientific">Agarivorans aestuarii</name>
    <dbReference type="NCBI Taxonomy" id="1563703"/>
    <lineage>
        <taxon>Bacteria</taxon>
        <taxon>Pseudomonadati</taxon>
        <taxon>Pseudomonadota</taxon>
        <taxon>Gammaproteobacteria</taxon>
        <taxon>Alteromonadales</taxon>
        <taxon>Alteromonadaceae</taxon>
        <taxon>Agarivorans</taxon>
    </lineage>
</organism>
<evidence type="ECO:0000313" key="3">
    <source>
        <dbReference type="Proteomes" id="UP001310248"/>
    </source>
</evidence>
<dbReference type="InterPro" id="IPR010869">
    <property type="entry name" value="DUF1501"/>
</dbReference>
<evidence type="ECO:0000313" key="2">
    <source>
        <dbReference type="EMBL" id="MEE1674273.1"/>
    </source>
</evidence>
<dbReference type="PROSITE" id="PS51318">
    <property type="entry name" value="TAT"/>
    <property type="match status" value="1"/>
</dbReference>
<accession>A0ABU7G4L3</accession>
<name>A0ABU7G4L3_9ALTE</name>
<feature type="signal peptide" evidence="1">
    <location>
        <begin position="1"/>
        <end position="30"/>
    </location>
</feature>
<protein>
    <submittedName>
        <fullName evidence="2">DUF1501 domain-containing protein</fullName>
    </submittedName>
</protein>
<proteinExistence type="predicted"/>
<keyword evidence="1" id="KW-0732">Signal</keyword>
<dbReference type="PANTHER" id="PTHR43737">
    <property type="entry name" value="BLL7424 PROTEIN"/>
    <property type="match status" value="1"/>
</dbReference>
<dbReference type="PANTHER" id="PTHR43737:SF1">
    <property type="entry name" value="DUF1501 DOMAIN-CONTAINING PROTEIN"/>
    <property type="match status" value="1"/>
</dbReference>
<feature type="chain" id="PRO_5046866734" evidence="1">
    <location>
        <begin position="31"/>
        <end position="448"/>
    </location>
</feature>
<dbReference type="EMBL" id="JAYDYW010000007">
    <property type="protein sequence ID" value="MEE1674273.1"/>
    <property type="molecule type" value="Genomic_DNA"/>
</dbReference>
<evidence type="ECO:0000256" key="1">
    <source>
        <dbReference type="SAM" id="SignalP"/>
    </source>
</evidence>
<comment type="caution">
    <text evidence="2">The sequence shown here is derived from an EMBL/GenBank/DDBJ whole genome shotgun (WGS) entry which is preliminary data.</text>
</comment>
<gene>
    <name evidence="2" type="ORF">SNR37_003710</name>
</gene>
<dbReference type="Proteomes" id="UP001310248">
    <property type="component" value="Unassembled WGS sequence"/>
</dbReference>
<reference evidence="3" key="1">
    <citation type="submission" date="2023-07" db="EMBL/GenBank/DDBJ databases">
        <title>Draft genome sequence of Agarivorans aestuarii strain ZMCS4, a CAZymes producing bacteria isolated from the marine brown algae Clodostephus spongiosus.</title>
        <authorList>
            <person name="Lorente B."/>
            <person name="Cabral C."/>
            <person name="Frias J."/>
            <person name="Faria J."/>
            <person name="Toubarro D."/>
        </authorList>
    </citation>
    <scope>NUCLEOTIDE SEQUENCE [LARGE SCALE GENOMIC DNA]</scope>
    <source>
        <strain evidence="3">ZMCS4</strain>
    </source>
</reference>
<keyword evidence="3" id="KW-1185">Reference proteome</keyword>
<dbReference type="InterPro" id="IPR006311">
    <property type="entry name" value="TAT_signal"/>
</dbReference>
<sequence length="448" mass="48072">MNYKNRREFLSLCIKGGVSMAALTSMQLKAMTSLATPAANADGFKALVCIFLEGGNDSFNMLIPQQSDPLAAYLNSRQNLAVSDSIAINPVTAVDGGIGLNPGLSAIEPLFNSNKLAVVSGVGSLVAPITLEQYKAKSAAIPNNLFSHNDQQATWMQGREKESINYGWGGRILELLNQHDSFGSNISLSGNNLWQTGPNAIPFAMNKSGITRVSAYNSASQRTQDFRQQLEQMFSRASHPLAKSYSDKLDTSISNTEQLNEALGSAEEFTDVFGDANLSQQLLAVAKTLSVQSQFGVGRQVYFVGMGGFDTHDDQNVNHPALLAQLAEAMAEFDGAMTTLGLSDQVTTFTMSDFGRTLSSNGDGTDHGWAGNQLVMGGAVNGGEIYGSVIEQALDSAYDVGGGRMIPQVANEQYFASLARWFGLSDSEVLELFPSLSNFNQTHLSMFS</sequence>
<dbReference type="RefSeq" id="WP_329775424.1">
    <property type="nucleotide sequence ID" value="NZ_JAYDYW010000007.1"/>
</dbReference>
<dbReference type="Pfam" id="PF07394">
    <property type="entry name" value="DUF1501"/>
    <property type="match status" value="1"/>
</dbReference>